<dbReference type="Proteomes" id="UP000290289">
    <property type="component" value="Chromosome 7"/>
</dbReference>
<feature type="domain" description="MATH" evidence="3">
    <location>
        <begin position="471"/>
        <end position="600"/>
    </location>
</feature>
<keyword evidence="1 2" id="KW-0175">Coiled coil</keyword>
<proteinExistence type="predicted"/>
<dbReference type="CDD" id="cd00121">
    <property type="entry name" value="MATH"/>
    <property type="match status" value="2"/>
</dbReference>
<protein>
    <recommendedName>
        <fullName evidence="3">MATH domain-containing protein</fullName>
    </recommendedName>
</protein>
<dbReference type="PANTHER" id="PTHR46236:SF35">
    <property type="entry name" value="MATH DOMAIN-CONTAINING PROTEIN"/>
    <property type="match status" value="1"/>
</dbReference>
<dbReference type="PROSITE" id="PS50144">
    <property type="entry name" value="MATH"/>
    <property type="match status" value="2"/>
</dbReference>
<organism evidence="4 5">
    <name type="scientific">Malus domestica</name>
    <name type="common">Apple</name>
    <name type="synonym">Pyrus malus</name>
    <dbReference type="NCBI Taxonomy" id="3750"/>
    <lineage>
        <taxon>Eukaryota</taxon>
        <taxon>Viridiplantae</taxon>
        <taxon>Streptophyta</taxon>
        <taxon>Embryophyta</taxon>
        <taxon>Tracheophyta</taxon>
        <taxon>Spermatophyta</taxon>
        <taxon>Magnoliopsida</taxon>
        <taxon>eudicotyledons</taxon>
        <taxon>Gunneridae</taxon>
        <taxon>Pentapetalae</taxon>
        <taxon>rosids</taxon>
        <taxon>fabids</taxon>
        <taxon>Rosales</taxon>
        <taxon>Rosaceae</taxon>
        <taxon>Amygdaloideae</taxon>
        <taxon>Maleae</taxon>
        <taxon>Malus</taxon>
    </lineage>
</organism>
<feature type="coiled-coil region" evidence="2">
    <location>
        <begin position="828"/>
        <end position="855"/>
    </location>
</feature>
<dbReference type="InterPro" id="IPR008974">
    <property type="entry name" value="TRAF-like"/>
</dbReference>
<name>A0A498JDK3_MALDO</name>
<dbReference type="InterPro" id="IPR050804">
    <property type="entry name" value="MCC"/>
</dbReference>
<dbReference type="Pfam" id="PF22486">
    <property type="entry name" value="MATH_2"/>
    <property type="match status" value="2"/>
</dbReference>
<dbReference type="EMBL" id="RDQH01000333">
    <property type="protein sequence ID" value="RXH93768.1"/>
    <property type="molecule type" value="Genomic_DNA"/>
</dbReference>
<dbReference type="PANTHER" id="PTHR46236">
    <property type="entry name" value="TRAF-LIKE SUPERFAMILY PROTEIN"/>
    <property type="match status" value="1"/>
</dbReference>
<dbReference type="SMART" id="SM00061">
    <property type="entry name" value="MATH"/>
    <property type="match status" value="2"/>
</dbReference>
<reference evidence="4 5" key="1">
    <citation type="submission" date="2018-10" db="EMBL/GenBank/DDBJ databases">
        <title>A high-quality apple genome assembly.</title>
        <authorList>
            <person name="Hu J."/>
        </authorList>
    </citation>
    <scope>NUCLEOTIDE SEQUENCE [LARGE SCALE GENOMIC DNA]</scope>
    <source>
        <strain evidence="5">cv. HFTH1</strain>
        <tissue evidence="4">Young leaf</tissue>
    </source>
</reference>
<evidence type="ECO:0000313" key="5">
    <source>
        <dbReference type="Proteomes" id="UP000290289"/>
    </source>
</evidence>
<gene>
    <name evidence="4" type="ORF">DVH24_015835</name>
</gene>
<dbReference type="InterPro" id="IPR002083">
    <property type="entry name" value="MATH/TRAF_dom"/>
</dbReference>
<dbReference type="Gene3D" id="2.60.210.10">
    <property type="entry name" value="Apoptosis, Tumor Necrosis Factor Receptor Associated Protein 2, Chain A"/>
    <property type="match status" value="2"/>
</dbReference>
<evidence type="ECO:0000313" key="4">
    <source>
        <dbReference type="EMBL" id="RXH93768.1"/>
    </source>
</evidence>
<feature type="coiled-coil region" evidence="2">
    <location>
        <begin position="402"/>
        <end position="450"/>
    </location>
</feature>
<evidence type="ECO:0000256" key="2">
    <source>
        <dbReference type="SAM" id="Coils"/>
    </source>
</evidence>
<feature type="domain" description="MATH" evidence="3">
    <location>
        <begin position="53"/>
        <end position="182"/>
    </location>
</feature>
<sequence>MASPVIGDCSCFISNHGVHYCPSVPWDQSGVAYVAFELQKKQMEKKQVGELVSVTFTWKIENFSRLRSQKHYSDGFNVGDFQWQIVVYPKGSSGTPGTHDLSIYLNVADASALPSGWSRYAQFTLTVVNQVNYDKSITVETKHVFSARKSDWGFTSFMPLSELCDFSQGFLVNDTCVLEAEVAVSQVDYMAEVHETWFCPPIQPSDHERQGHTDVDAVQLTAPTSEQVLAFQDASSSEQKQTNDFEQVLISSVAVTTPSSAQVLALWDGPSDGQVWTGGNNSLVGSPIGKEHEQKPSAPVGELMNFRGLGQIDKAFVPFLEEVCLMHPSLIKCQRKRSPMFTEWAFTALGRLLYFLKTTKGTDMNVDACEHLRLSWEELESFRFDLAWLEPHIQSALGMKKFVERELEVKDLRNNMDSLEIEVKRLKARLNVAELDFEDAKRDVGEAEESFFVAFELHNKMEKKQVGDLVSVTFTWRIEKFSRLRPQKHYSDSFAVGDFKWQIVVYPKGSSGNPGKHDLSIYLNVADATTLSSGWSRYAQFTLTVVNQLDSDKSITFETKHVFSASKSDWGFTSFMPLSELSDCTKGFLVNDACVLEAEVAVSQVDYTSASEGHETLFFTPIKPSENENERQGHSNVDAVQFPQVLDFLDSPSSEQKQTNADSLQAPISSKALTTSSSYQVLAFQEEPSSEQYCPEPNDSPVESPIVKEHELARSTPLGELMDFRGLGKIDKDYVPFLEEVCLLHPSLIECQRKRSRVFTEWAFTALGRLLHFLKTTKGKDMIEAPCEEHLQLFWEELGTFKFDLAWLEPHVQSALGMKKFVERERHVTELRNNVDALDIEIKRLKAMLTVAEVEFGGAKTDMGEAEESFVAINMDSELGYGGWH</sequence>
<comment type="caution">
    <text evidence="4">The sequence shown here is derived from an EMBL/GenBank/DDBJ whole genome shotgun (WGS) entry which is preliminary data.</text>
</comment>
<keyword evidence="5" id="KW-1185">Reference proteome</keyword>
<dbReference type="FunFam" id="2.60.210.10:FF:000005">
    <property type="entry name" value="Ubiquitin carboxyl-terminal hydrolase 13"/>
    <property type="match status" value="2"/>
</dbReference>
<dbReference type="SUPFAM" id="SSF49599">
    <property type="entry name" value="TRAF domain-like"/>
    <property type="match status" value="2"/>
</dbReference>
<dbReference type="AlphaFoldDB" id="A0A498JDK3"/>
<evidence type="ECO:0000259" key="3">
    <source>
        <dbReference type="PROSITE" id="PS50144"/>
    </source>
</evidence>
<evidence type="ECO:0000256" key="1">
    <source>
        <dbReference type="ARBA" id="ARBA00023054"/>
    </source>
</evidence>
<accession>A0A498JDK3</accession>
<dbReference type="STRING" id="3750.A0A498JDK3"/>